<dbReference type="InterPro" id="IPR050332">
    <property type="entry name" value="GPCR_2"/>
</dbReference>
<dbReference type="SMART" id="SM00008">
    <property type="entry name" value="HormR"/>
    <property type="match status" value="1"/>
</dbReference>
<keyword evidence="11" id="KW-0325">Glycoprotein</keyword>
<evidence type="ECO:0000256" key="4">
    <source>
        <dbReference type="ARBA" id="ARBA00022692"/>
    </source>
</evidence>
<keyword evidence="12" id="KW-0807">Transducer</keyword>
<evidence type="ECO:0000256" key="11">
    <source>
        <dbReference type="ARBA" id="ARBA00023180"/>
    </source>
</evidence>
<evidence type="ECO:0000256" key="6">
    <source>
        <dbReference type="ARBA" id="ARBA00022989"/>
    </source>
</evidence>
<dbReference type="Pfam" id="PF02793">
    <property type="entry name" value="HRM"/>
    <property type="match status" value="1"/>
</dbReference>
<dbReference type="GeneTree" id="ENSGT00940000155380"/>
<organism evidence="16 17">
    <name type="scientific">Gasterosteus aculeatus aculeatus</name>
    <name type="common">three-spined stickleback</name>
    <dbReference type="NCBI Taxonomy" id="481459"/>
    <lineage>
        <taxon>Eukaryota</taxon>
        <taxon>Metazoa</taxon>
        <taxon>Chordata</taxon>
        <taxon>Craniata</taxon>
        <taxon>Vertebrata</taxon>
        <taxon>Euteleostomi</taxon>
        <taxon>Actinopterygii</taxon>
        <taxon>Neopterygii</taxon>
        <taxon>Teleostei</taxon>
        <taxon>Neoteleostei</taxon>
        <taxon>Acanthomorphata</taxon>
        <taxon>Eupercaria</taxon>
        <taxon>Perciformes</taxon>
        <taxon>Cottioidei</taxon>
        <taxon>Gasterosteales</taxon>
        <taxon>Gasterosteidae</taxon>
        <taxon>Gasterosteus</taxon>
    </lineage>
</organism>
<evidence type="ECO:0000256" key="3">
    <source>
        <dbReference type="ARBA" id="ARBA00022475"/>
    </source>
</evidence>
<dbReference type="PROSITE" id="PS50261">
    <property type="entry name" value="G_PROTEIN_RECEP_F2_4"/>
    <property type="match status" value="1"/>
</dbReference>
<proteinExistence type="inferred from homology"/>
<keyword evidence="9" id="KW-1015">Disulfide bond</keyword>
<evidence type="ECO:0000313" key="17">
    <source>
        <dbReference type="Proteomes" id="UP000007635"/>
    </source>
</evidence>
<keyword evidence="17" id="KW-1185">Reference proteome</keyword>
<keyword evidence="5" id="KW-0732">Signal</keyword>
<dbReference type="PROSITE" id="PS00650">
    <property type="entry name" value="G_PROTEIN_RECEP_F2_2"/>
    <property type="match status" value="1"/>
</dbReference>
<reference evidence="16 17" key="1">
    <citation type="journal article" date="2021" name="G3 (Bethesda)">
        <title>Improved contiguity of the threespine stickleback genome using long-read sequencing.</title>
        <authorList>
            <person name="Nath S."/>
            <person name="Shaw D.E."/>
            <person name="White M.A."/>
        </authorList>
    </citation>
    <scope>NUCLEOTIDE SEQUENCE [LARGE SCALE GENOMIC DNA]</scope>
    <source>
        <strain evidence="16 17">Lake Benthic</strain>
    </source>
</reference>
<dbReference type="PROSITE" id="PS00649">
    <property type="entry name" value="G_PROTEIN_RECEP_F2_1"/>
    <property type="match status" value="1"/>
</dbReference>
<evidence type="ECO:0000256" key="10">
    <source>
        <dbReference type="ARBA" id="ARBA00023170"/>
    </source>
</evidence>
<feature type="domain" description="G-protein coupled receptors family 2 profile 1" evidence="14">
    <location>
        <begin position="139"/>
        <end position="222"/>
    </location>
</feature>
<dbReference type="GO" id="GO:0007166">
    <property type="term" value="P:cell surface receptor signaling pathway"/>
    <property type="evidence" value="ECO:0007669"/>
    <property type="project" value="InterPro"/>
</dbReference>
<evidence type="ECO:0000256" key="12">
    <source>
        <dbReference type="ARBA" id="ARBA00023224"/>
    </source>
</evidence>
<dbReference type="Gene3D" id="1.20.1070.10">
    <property type="entry name" value="Rhodopsin 7-helix transmembrane proteins"/>
    <property type="match status" value="1"/>
</dbReference>
<dbReference type="Pfam" id="PF00002">
    <property type="entry name" value="7tm_2"/>
    <property type="match status" value="1"/>
</dbReference>
<keyword evidence="3" id="KW-1003">Cell membrane</keyword>
<keyword evidence="4 13" id="KW-0812">Transmembrane</keyword>
<feature type="domain" description="G-protein coupled receptors family 2 profile 2" evidence="15">
    <location>
        <begin position="232"/>
        <end position="480"/>
    </location>
</feature>
<dbReference type="FunFam" id="4.10.1240.10:FF:000011">
    <property type="entry name" value="Calcitonin gene-related peptide type 1 receptor"/>
    <property type="match status" value="1"/>
</dbReference>
<protein>
    <recommendedName>
        <fullName evidence="18">Calcitonin receptor</fullName>
    </recommendedName>
</protein>
<comment type="similarity">
    <text evidence="2">Belongs to the G-protein coupled receptor 2 family.</text>
</comment>
<accession>A0AAQ4PKB9</accession>
<dbReference type="InterPro" id="IPR003287">
    <property type="entry name" value="GPCR_2_calcitonin_rcpt_fam"/>
</dbReference>
<dbReference type="PANTHER" id="PTHR45620:SF4">
    <property type="entry name" value="CALCITONIN RECEPTOR"/>
    <property type="match status" value="1"/>
</dbReference>
<evidence type="ECO:0000259" key="14">
    <source>
        <dbReference type="PROSITE" id="PS50227"/>
    </source>
</evidence>
<evidence type="ECO:0000313" key="16">
    <source>
        <dbReference type="Ensembl" id="ENSGACP00000039240.1"/>
    </source>
</evidence>
<dbReference type="PRINTS" id="PR00249">
    <property type="entry name" value="GPCRSECRETIN"/>
</dbReference>
<evidence type="ECO:0008006" key="18">
    <source>
        <dbReference type="Google" id="ProtNLM"/>
    </source>
</evidence>
<dbReference type="GO" id="GO:0005886">
    <property type="term" value="C:plasma membrane"/>
    <property type="evidence" value="ECO:0007669"/>
    <property type="project" value="UniProtKB-SubCell"/>
</dbReference>
<name>A0AAQ4PKB9_GASAC</name>
<dbReference type="SUPFAM" id="SSF111418">
    <property type="entry name" value="Hormone receptor domain"/>
    <property type="match status" value="1"/>
</dbReference>
<dbReference type="PROSITE" id="PS50227">
    <property type="entry name" value="G_PROTEIN_RECEP_F2_3"/>
    <property type="match status" value="1"/>
</dbReference>
<dbReference type="Ensembl" id="ENSGACT00000066307.1">
    <property type="protein sequence ID" value="ENSGACP00000039240.1"/>
    <property type="gene ID" value="ENSGACG00000004753.2"/>
</dbReference>
<feature type="transmembrane region" description="Helical" evidence="13">
    <location>
        <begin position="384"/>
        <end position="405"/>
    </location>
</feature>
<dbReference type="GO" id="GO:0001605">
    <property type="term" value="F:adrenomedullin receptor activity"/>
    <property type="evidence" value="ECO:0007669"/>
    <property type="project" value="TreeGrafter"/>
</dbReference>
<evidence type="ECO:0000256" key="13">
    <source>
        <dbReference type="SAM" id="Phobius"/>
    </source>
</evidence>
<evidence type="ECO:0000256" key="5">
    <source>
        <dbReference type="ARBA" id="ARBA00022729"/>
    </source>
</evidence>
<dbReference type="InterPro" id="IPR036445">
    <property type="entry name" value="GPCR_2_extracell_dom_sf"/>
</dbReference>
<keyword evidence="7" id="KW-0297">G-protein coupled receptor</keyword>
<dbReference type="PANTHER" id="PTHR45620">
    <property type="entry name" value="PDF RECEPTOR-LIKE PROTEIN-RELATED"/>
    <property type="match status" value="1"/>
</dbReference>
<comment type="subcellular location">
    <subcellularLocation>
        <location evidence="1">Cell membrane</location>
        <topology evidence="1">Multi-pass membrane protein</topology>
    </subcellularLocation>
</comment>
<evidence type="ECO:0000256" key="7">
    <source>
        <dbReference type="ARBA" id="ARBA00023040"/>
    </source>
</evidence>
<dbReference type="Proteomes" id="UP000007635">
    <property type="component" value="Chromosome XII"/>
</dbReference>
<keyword evidence="10" id="KW-0675">Receptor</keyword>
<dbReference type="GO" id="GO:0004948">
    <property type="term" value="F:calcitonin receptor activity"/>
    <property type="evidence" value="ECO:0007669"/>
    <property type="project" value="InterPro"/>
</dbReference>
<dbReference type="GO" id="GO:0007189">
    <property type="term" value="P:adenylate cyclase-activating G protein-coupled receptor signaling pathway"/>
    <property type="evidence" value="ECO:0007669"/>
    <property type="project" value="TreeGrafter"/>
</dbReference>
<feature type="transmembrane region" description="Helical" evidence="13">
    <location>
        <begin position="319"/>
        <end position="338"/>
    </location>
</feature>
<dbReference type="Gene3D" id="4.10.1240.10">
    <property type="entry name" value="GPCR, family 2, extracellular hormone receptor domain"/>
    <property type="match status" value="1"/>
</dbReference>
<dbReference type="InterPro" id="IPR000832">
    <property type="entry name" value="GPCR_2_secretin-like"/>
</dbReference>
<feature type="transmembrane region" description="Helical" evidence="13">
    <location>
        <begin position="426"/>
        <end position="447"/>
    </location>
</feature>
<dbReference type="PRINTS" id="PR01350">
    <property type="entry name" value="CTRFAMILY"/>
</dbReference>
<evidence type="ECO:0000256" key="8">
    <source>
        <dbReference type="ARBA" id="ARBA00023136"/>
    </source>
</evidence>
<keyword evidence="8 13" id="KW-0472">Membrane</keyword>
<feature type="transmembrane region" description="Helical" evidence="13">
    <location>
        <begin position="459"/>
        <end position="481"/>
    </location>
</feature>
<dbReference type="InterPro" id="IPR017981">
    <property type="entry name" value="GPCR_2-like_7TM"/>
</dbReference>
<evidence type="ECO:0000256" key="2">
    <source>
        <dbReference type="ARBA" id="ARBA00005314"/>
    </source>
</evidence>
<feature type="transmembrane region" description="Helical" evidence="13">
    <location>
        <begin position="269"/>
        <end position="288"/>
    </location>
</feature>
<dbReference type="GO" id="GO:0001525">
    <property type="term" value="P:angiogenesis"/>
    <property type="evidence" value="ECO:0007669"/>
    <property type="project" value="TreeGrafter"/>
</dbReference>
<reference evidence="16" key="3">
    <citation type="submission" date="2025-09" db="UniProtKB">
        <authorList>
            <consortium name="Ensembl"/>
        </authorList>
    </citation>
    <scope>IDENTIFICATION</scope>
</reference>
<feature type="transmembrane region" description="Helical" evidence="13">
    <location>
        <begin position="232"/>
        <end position="257"/>
    </location>
</feature>
<evidence type="ECO:0000256" key="1">
    <source>
        <dbReference type="ARBA" id="ARBA00004651"/>
    </source>
</evidence>
<keyword evidence="6 13" id="KW-1133">Transmembrane helix</keyword>
<dbReference type="InterPro" id="IPR001879">
    <property type="entry name" value="GPCR_2_extracellular_dom"/>
</dbReference>
<reference evidence="16" key="2">
    <citation type="submission" date="2025-08" db="UniProtKB">
        <authorList>
            <consortium name="Ensembl"/>
        </authorList>
    </citation>
    <scope>IDENTIFICATION</scope>
</reference>
<sequence length="567" mass="64178">MQQPTFKDAPLLAYFILKGTPGKRAPSAARSRQLWLRRRARSVSSDGQRETPLRARLASMGLFGVRDTLTAPSQKRNMWKILTLSLIVALALGTEVSQCEDVGLLPVLEKAVDEQQENYSDISNGPGKSRNQILAAQFECYLKIIHDPPRTKEGNFCNRTWDGWLCWGDTAPGTAMQMCPEYFFDFDPAEKVTKVCNPGGQWFHHPESDRVWTNYTQCQAYTKDKRKFAISLYYLAMVGHGLSIVSLVICLIIFSYFKSLSCQRISLHKNMFLSFILNSIVTMMWLSLNLANNQAINASNPVSCKVLAVLTQYTSTSNYFWMLCEGIYLHTLIIVAVFVGEQQLFWYYVVGWGFPIVPAITYAVARGLFFNDKCWISSHTHLLYIIHGPIQAALLVNLFFLLNIVRVLITKLKETHCAESTAYMKAVRATLILVPLLGVQFIIFPWRPEGRISRAIYDFFVNIFSHFQGLLVAIIFCFCNAEAQTALRRKWAQWKSAWGETPITNNHFNYQHNSSITETSRATICSEEPAAAPPDPKDSSIVFCQAPQKTCSNGEVAMLNKLETTDI</sequence>
<dbReference type="GO" id="GO:0001635">
    <property type="term" value="F:calcitonin gene-related peptide receptor activity"/>
    <property type="evidence" value="ECO:0007669"/>
    <property type="project" value="TreeGrafter"/>
</dbReference>
<evidence type="ECO:0000259" key="15">
    <source>
        <dbReference type="PROSITE" id="PS50261"/>
    </source>
</evidence>
<dbReference type="CDD" id="cd15274">
    <property type="entry name" value="7tmB1_calcitonin_R"/>
    <property type="match status" value="1"/>
</dbReference>
<evidence type="ECO:0000256" key="9">
    <source>
        <dbReference type="ARBA" id="ARBA00023157"/>
    </source>
</evidence>
<dbReference type="AlphaFoldDB" id="A0AAQ4PKB9"/>
<feature type="transmembrane region" description="Helical" evidence="13">
    <location>
        <begin position="345"/>
        <end position="364"/>
    </location>
</feature>
<dbReference type="InterPro" id="IPR017983">
    <property type="entry name" value="GPCR_2_secretin-like_CS"/>
</dbReference>